<gene>
    <name evidence="2" type="ORF">Ahy_B04g069061</name>
</gene>
<proteinExistence type="predicted"/>
<keyword evidence="1" id="KW-1133">Transmembrane helix</keyword>
<keyword evidence="3" id="KW-1185">Reference proteome</keyword>
<protein>
    <submittedName>
        <fullName evidence="2">Uncharacterized protein</fullName>
    </submittedName>
</protein>
<sequence length="48" mass="5800">MPNSSNFSTCKLVYYPSYFMQSFSLPFFPFILFFLFIALHVHRKMLIK</sequence>
<keyword evidence="1" id="KW-0812">Transmembrane</keyword>
<name>A0A444ZBS8_ARAHY</name>
<comment type="caution">
    <text evidence="2">The sequence shown here is derived from an EMBL/GenBank/DDBJ whole genome shotgun (WGS) entry which is preliminary data.</text>
</comment>
<keyword evidence="1" id="KW-0472">Membrane</keyword>
<evidence type="ECO:0000313" key="3">
    <source>
        <dbReference type="Proteomes" id="UP000289738"/>
    </source>
</evidence>
<evidence type="ECO:0000256" key="1">
    <source>
        <dbReference type="SAM" id="Phobius"/>
    </source>
</evidence>
<evidence type="ECO:0000313" key="2">
    <source>
        <dbReference type="EMBL" id="RYR11548.1"/>
    </source>
</evidence>
<feature type="transmembrane region" description="Helical" evidence="1">
    <location>
        <begin position="20"/>
        <end position="41"/>
    </location>
</feature>
<dbReference type="AlphaFoldDB" id="A0A444ZBS8"/>
<dbReference type="EMBL" id="SDMP01000014">
    <property type="protein sequence ID" value="RYR11548.1"/>
    <property type="molecule type" value="Genomic_DNA"/>
</dbReference>
<organism evidence="2 3">
    <name type="scientific">Arachis hypogaea</name>
    <name type="common">Peanut</name>
    <dbReference type="NCBI Taxonomy" id="3818"/>
    <lineage>
        <taxon>Eukaryota</taxon>
        <taxon>Viridiplantae</taxon>
        <taxon>Streptophyta</taxon>
        <taxon>Embryophyta</taxon>
        <taxon>Tracheophyta</taxon>
        <taxon>Spermatophyta</taxon>
        <taxon>Magnoliopsida</taxon>
        <taxon>eudicotyledons</taxon>
        <taxon>Gunneridae</taxon>
        <taxon>Pentapetalae</taxon>
        <taxon>rosids</taxon>
        <taxon>fabids</taxon>
        <taxon>Fabales</taxon>
        <taxon>Fabaceae</taxon>
        <taxon>Papilionoideae</taxon>
        <taxon>50 kb inversion clade</taxon>
        <taxon>dalbergioids sensu lato</taxon>
        <taxon>Dalbergieae</taxon>
        <taxon>Pterocarpus clade</taxon>
        <taxon>Arachis</taxon>
    </lineage>
</organism>
<reference evidence="2 3" key="1">
    <citation type="submission" date="2019-01" db="EMBL/GenBank/DDBJ databases">
        <title>Sequencing of cultivated peanut Arachis hypogaea provides insights into genome evolution and oil improvement.</title>
        <authorList>
            <person name="Chen X."/>
        </authorList>
    </citation>
    <scope>NUCLEOTIDE SEQUENCE [LARGE SCALE GENOMIC DNA]</scope>
    <source>
        <strain evidence="3">cv. Fuhuasheng</strain>
        <tissue evidence="2">Leaves</tissue>
    </source>
</reference>
<dbReference type="Proteomes" id="UP000289738">
    <property type="component" value="Chromosome B04"/>
</dbReference>
<accession>A0A444ZBS8</accession>